<organism evidence="1 2">
    <name type="scientific">Pseudoalteromonas issachenkonii</name>
    <dbReference type="NCBI Taxonomy" id="152297"/>
    <lineage>
        <taxon>Bacteria</taxon>
        <taxon>Pseudomonadati</taxon>
        <taxon>Pseudomonadota</taxon>
        <taxon>Gammaproteobacteria</taxon>
        <taxon>Alteromonadales</taxon>
        <taxon>Pseudoalteromonadaceae</taxon>
        <taxon>Pseudoalteromonas</taxon>
    </lineage>
</organism>
<evidence type="ECO:0008006" key="3">
    <source>
        <dbReference type="Google" id="ProtNLM"/>
    </source>
</evidence>
<reference evidence="1 2" key="1">
    <citation type="submission" date="2015-06" db="EMBL/GenBank/DDBJ databases">
        <authorList>
            <person name="Xie B.-B."/>
            <person name="Rong J.-C."/>
            <person name="Qin Q.-L."/>
            <person name="Zhang Y.-Z."/>
        </authorList>
    </citation>
    <scope>NUCLEOTIDE SEQUENCE [LARGE SCALE GENOMIC DNA]</scope>
    <source>
        <strain evidence="1 2">KMM 3549</strain>
    </source>
</reference>
<proteinExistence type="predicted"/>
<name>A0ABM6N8Z6_9GAMM</name>
<dbReference type="Proteomes" id="UP000217258">
    <property type="component" value="Chromosome II"/>
</dbReference>
<gene>
    <name evidence="1" type="ORF">PISS_b0706</name>
</gene>
<sequence length="39" mass="4575">MSLLQVSKINEIYASTLVKYGKRLAWIKNHVLRLMIDID</sequence>
<evidence type="ECO:0000313" key="2">
    <source>
        <dbReference type="Proteomes" id="UP000217258"/>
    </source>
</evidence>
<dbReference type="EMBL" id="CP011031">
    <property type="protein sequence ID" value="ATC92805.1"/>
    <property type="molecule type" value="Genomic_DNA"/>
</dbReference>
<accession>A0ABM6N8Z6</accession>
<evidence type="ECO:0000313" key="1">
    <source>
        <dbReference type="EMBL" id="ATC92805.1"/>
    </source>
</evidence>
<protein>
    <recommendedName>
        <fullName evidence="3">Transposase</fullName>
    </recommendedName>
</protein>
<keyword evidence="2" id="KW-1185">Reference proteome</keyword>